<evidence type="ECO:0000259" key="2">
    <source>
        <dbReference type="Pfam" id="PF07007"/>
    </source>
</evidence>
<proteinExistence type="predicted"/>
<accession>A0A5C8KEY1</accession>
<feature type="signal peptide" evidence="1">
    <location>
        <begin position="1"/>
        <end position="22"/>
    </location>
</feature>
<evidence type="ECO:0000313" key="3">
    <source>
        <dbReference type="EMBL" id="TXK51864.1"/>
    </source>
</evidence>
<feature type="chain" id="PRO_5023062753" evidence="1">
    <location>
        <begin position="23"/>
        <end position="146"/>
    </location>
</feature>
<evidence type="ECO:0000256" key="1">
    <source>
        <dbReference type="SAM" id="SignalP"/>
    </source>
</evidence>
<dbReference type="RefSeq" id="WP_147920232.1">
    <property type="nucleotide sequence ID" value="NZ_VRTY01000007.1"/>
</dbReference>
<dbReference type="EMBL" id="VRTY01000007">
    <property type="protein sequence ID" value="TXK51864.1"/>
    <property type="molecule type" value="Genomic_DNA"/>
</dbReference>
<dbReference type="InterPro" id="IPR009739">
    <property type="entry name" value="LprI-like_N"/>
</dbReference>
<organism evidence="3 4">
    <name type="scientific">Pontibacter qinzhouensis</name>
    <dbReference type="NCBI Taxonomy" id="2603253"/>
    <lineage>
        <taxon>Bacteria</taxon>
        <taxon>Pseudomonadati</taxon>
        <taxon>Bacteroidota</taxon>
        <taxon>Cytophagia</taxon>
        <taxon>Cytophagales</taxon>
        <taxon>Hymenobacteraceae</taxon>
        <taxon>Pontibacter</taxon>
    </lineage>
</organism>
<gene>
    <name evidence="3" type="ORF">FVR03_02720</name>
</gene>
<evidence type="ECO:0000313" key="4">
    <source>
        <dbReference type="Proteomes" id="UP000321926"/>
    </source>
</evidence>
<keyword evidence="4" id="KW-1185">Reference proteome</keyword>
<dbReference type="OrthoDB" id="670767at2"/>
<dbReference type="AlphaFoldDB" id="A0A5C8KEY1"/>
<dbReference type="Gene3D" id="1.20.1270.180">
    <property type="match status" value="1"/>
</dbReference>
<sequence>MIQTRRALFLGFFIIFTFSTRAQTVTEFNGIDRHYQTCLDKGSNMLNCFQGYYYQMDSLLNVVYNNLRHPLNLLEKAALKKEQLNWLARRDAYFKEVDTALAAENKDGFAGSDSRMIAFDDKARFVRKRVEELLIKLAESQKHQSK</sequence>
<comment type="caution">
    <text evidence="3">The sequence shown here is derived from an EMBL/GenBank/DDBJ whole genome shotgun (WGS) entry which is preliminary data.</text>
</comment>
<reference evidence="3 4" key="1">
    <citation type="submission" date="2019-08" db="EMBL/GenBank/DDBJ databases">
        <authorList>
            <person name="Shi S."/>
        </authorList>
    </citation>
    <scope>NUCLEOTIDE SEQUENCE [LARGE SCALE GENOMIC DNA]</scope>
    <source>
        <strain evidence="3 4">GY10130</strain>
    </source>
</reference>
<dbReference type="Proteomes" id="UP000321926">
    <property type="component" value="Unassembled WGS sequence"/>
</dbReference>
<name>A0A5C8KEY1_9BACT</name>
<feature type="domain" description="Lysozyme inhibitor LprI-like N-terminal" evidence="2">
    <location>
        <begin position="44"/>
        <end position="133"/>
    </location>
</feature>
<dbReference type="Pfam" id="PF07007">
    <property type="entry name" value="LprI"/>
    <property type="match status" value="1"/>
</dbReference>
<protein>
    <submittedName>
        <fullName evidence="3">DUF1311 domain-containing protein</fullName>
    </submittedName>
</protein>
<keyword evidence="1" id="KW-0732">Signal</keyword>